<dbReference type="PANTHER" id="PTHR33240">
    <property type="entry name" value="OS08G0508500 PROTEIN"/>
    <property type="match status" value="1"/>
</dbReference>
<reference evidence="3" key="2">
    <citation type="submission" date="2025-08" db="UniProtKB">
        <authorList>
            <consortium name="RefSeq"/>
        </authorList>
    </citation>
    <scope>IDENTIFICATION</scope>
    <source>
        <tissue evidence="3">Leaf</tissue>
    </source>
</reference>
<feature type="compositionally biased region" description="Basic and acidic residues" evidence="1">
    <location>
        <begin position="84"/>
        <end position="112"/>
    </location>
</feature>
<name>A0A1U7XXP7_NICSY</name>
<dbReference type="Proteomes" id="UP000189701">
    <property type="component" value="Unplaced"/>
</dbReference>
<keyword evidence="2" id="KW-1185">Reference proteome</keyword>
<dbReference type="eggNOG" id="KOG0017">
    <property type="taxonomic scope" value="Eukaryota"/>
</dbReference>
<dbReference type="PANTHER" id="PTHR33240:SF8">
    <property type="entry name" value="OS03G0439900 PROTEIN"/>
    <property type="match status" value="1"/>
</dbReference>
<sequence length="472" mass="54207">MLAYAFVKAHCGAIKVATRKSDLFKVIQKDNKMLREFISRFQMERMDLPLVIDDWAIQAFTQVELRVEDDQLGAPIGSIYPNRPVDRVKRDDDRERRSNRDRYPPYGRDRRNNGPRHKPIRNVRRNDRGQSSRGRLSKSSFDRDVGTNKAPRLSEYNFNVDASAIVSTIRRIKDSRWPRPMQTDPSQRNPNQICKYHGTHGHKMEDCRQLTKEVARLFNEGHLREFLSERAKNHFKNKDSNRQNELEEPQHVIHMIVGGFDIPQKSVFKCTKVTITRKKRTRYYLTEKTLSFNDEDAEGIEQPHNDTLVISVLMNKIQVKCVWVDPGSPANIIRSSVVEQLGLKDQIVSATRKLNGFSMASETTKGEIVLPVNVAGTIQKTKFHVIEGNMRYNTLLARPWIHNIRAVPSTLHQVLKFPISQEVKIMYGEQHAAKEMFALDEVTPVSALSSTKGSDSKGKQEAKLQPHTLVST</sequence>
<dbReference type="RefSeq" id="XP_009796742.1">
    <property type="nucleotide sequence ID" value="XM_009798440.1"/>
</dbReference>
<gene>
    <name evidence="3" type="primary">LOC104243247</name>
</gene>
<evidence type="ECO:0000313" key="2">
    <source>
        <dbReference type="Proteomes" id="UP000189701"/>
    </source>
</evidence>
<feature type="region of interest" description="Disordered" evidence="1">
    <location>
        <begin position="76"/>
        <end position="149"/>
    </location>
</feature>
<reference evidence="2" key="1">
    <citation type="journal article" date="2013" name="Genome Biol.">
        <title>Reference genomes and transcriptomes of Nicotiana sylvestris and Nicotiana tomentosiformis.</title>
        <authorList>
            <person name="Sierro N."/>
            <person name="Battey J.N."/>
            <person name="Ouadi S."/>
            <person name="Bovet L."/>
            <person name="Goepfert S."/>
            <person name="Bakaher N."/>
            <person name="Peitsch M.C."/>
            <person name="Ivanov N.V."/>
        </authorList>
    </citation>
    <scope>NUCLEOTIDE SEQUENCE [LARGE SCALE GENOMIC DNA]</scope>
</reference>
<accession>A0A1U7XXP7</accession>
<feature type="region of interest" description="Disordered" evidence="1">
    <location>
        <begin position="448"/>
        <end position="472"/>
    </location>
</feature>
<proteinExistence type="predicted"/>
<dbReference type="InterPro" id="IPR021109">
    <property type="entry name" value="Peptidase_aspartic_dom_sf"/>
</dbReference>
<evidence type="ECO:0000313" key="3">
    <source>
        <dbReference type="RefSeq" id="XP_009796742.1"/>
    </source>
</evidence>
<feature type="compositionally biased region" description="Basic residues" evidence="1">
    <location>
        <begin position="113"/>
        <end position="123"/>
    </location>
</feature>
<evidence type="ECO:0000256" key="1">
    <source>
        <dbReference type="SAM" id="MobiDB-lite"/>
    </source>
</evidence>
<feature type="compositionally biased region" description="Basic and acidic residues" evidence="1">
    <location>
        <begin position="454"/>
        <end position="464"/>
    </location>
</feature>
<dbReference type="Gene3D" id="2.40.70.10">
    <property type="entry name" value="Acid Proteases"/>
    <property type="match status" value="1"/>
</dbReference>
<dbReference type="CDD" id="cd00303">
    <property type="entry name" value="retropepsin_like"/>
    <property type="match status" value="1"/>
</dbReference>
<organism evidence="2 3">
    <name type="scientific">Nicotiana sylvestris</name>
    <name type="common">Wood tobacco</name>
    <name type="synonym">South American tobacco</name>
    <dbReference type="NCBI Taxonomy" id="4096"/>
    <lineage>
        <taxon>Eukaryota</taxon>
        <taxon>Viridiplantae</taxon>
        <taxon>Streptophyta</taxon>
        <taxon>Embryophyta</taxon>
        <taxon>Tracheophyta</taxon>
        <taxon>Spermatophyta</taxon>
        <taxon>Magnoliopsida</taxon>
        <taxon>eudicotyledons</taxon>
        <taxon>Gunneridae</taxon>
        <taxon>Pentapetalae</taxon>
        <taxon>asterids</taxon>
        <taxon>lamiids</taxon>
        <taxon>Solanales</taxon>
        <taxon>Solanaceae</taxon>
        <taxon>Nicotianoideae</taxon>
        <taxon>Nicotianeae</taxon>
        <taxon>Nicotiana</taxon>
    </lineage>
</organism>
<protein>
    <submittedName>
        <fullName evidence="3">Uncharacterized protein LOC104243247</fullName>
    </submittedName>
</protein>
<dbReference type="AlphaFoldDB" id="A0A1U7XXP7"/>